<dbReference type="Gene3D" id="1.10.510.10">
    <property type="entry name" value="Transferase(Phosphotransferase) domain 1"/>
    <property type="match status" value="1"/>
</dbReference>
<sequence>LADVARGLLYMHGQAIIHGDLKGANILVDQSGHACLADFGLLTFISDPTNPTVSSFLTTIGGTVRWMSPELLDPEQLNLKEGPLTKESDCYALGMVIYEVLSGQVPFAPLRNLIVPQVVIRGERPGRPGGREGVSFTDDLWKVLNLCWEAQPGNRPSVTTVSECLERASETWGSPLL</sequence>
<evidence type="ECO:0000259" key="1">
    <source>
        <dbReference type="PROSITE" id="PS50011"/>
    </source>
</evidence>
<comment type="caution">
    <text evidence="2">The sequence shown here is derived from an EMBL/GenBank/DDBJ whole genome shotgun (WGS) entry which is preliminary data.</text>
</comment>
<dbReference type="PROSITE" id="PS50011">
    <property type="entry name" value="PROTEIN_KINASE_DOM"/>
    <property type="match status" value="1"/>
</dbReference>
<dbReference type="GO" id="GO:0007165">
    <property type="term" value="P:signal transduction"/>
    <property type="evidence" value="ECO:0007669"/>
    <property type="project" value="TreeGrafter"/>
</dbReference>
<dbReference type="GO" id="GO:0005737">
    <property type="term" value="C:cytoplasm"/>
    <property type="evidence" value="ECO:0007669"/>
    <property type="project" value="TreeGrafter"/>
</dbReference>
<reference evidence="2" key="1">
    <citation type="journal article" date="2020" name="Nat. Commun.">
        <title>Large-scale genome sequencing of mycorrhizal fungi provides insights into the early evolution of symbiotic traits.</title>
        <authorList>
            <person name="Miyauchi S."/>
            <person name="Kiss E."/>
            <person name="Kuo A."/>
            <person name="Drula E."/>
            <person name="Kohler A."/>
            <person name="Sanchez-Garcia M."/>
            <person name="Morin E."/>
            <person name="Andreopoulos B."/>
            <person name="Barry K.W."/>
            <person name="Bonito G."/>
            <person name="Buee M."/>
            <person name="Carver A."/>
            <person name="Chen C."/>
            <person name="Cichocki N."/>
            <person name="Clum A."/>
            <person name="Culley D."/>
            <person name="Crous P.W."/>
            <person name="Fauchery L."/>
            <person name="Girlanda M."/>
            <person name="Hayes R.D."/>
            <person name="Keri Z."/>
            <person name="LaButti K."/>
            <person name="Lipzen A."/>
            <person name="Lombard V."/>
            <person name="Magnuson J."/>
            <person name="Maillard F."/>
            <person name="Murat C."/>
            <person name="Nolan M."/>
            <person name="Ohm R.A."/>
            <person name="Pangilinan J."/>
            <person name="Pereira M.F."/>
            <person name="Perotto S."/>
            <person name="Peter M."/>
            <person name="Pfister S."/>
            <person name="Riley R."/>
            <person name="Sitrit Y."/>
            <person name="Stielow J.B."/>
            <person name="Szollosi G."/>
            <person name="Zifcakova L."/>
            <person name="Stursova M."/>
            <person name="Spatafora J.W."/>
            <person name="Tedersoo L."/>
            <person name="Vaario L.M."/>
            <person name="Yamada A."/>
            <person name="Yan M."/>
            <person name="Wang P."/>
            <person name="Xu J."/>
            <person name="Bruns T."/>
            <person name="Baldrian P."/>
            <person name="Vilgalys R."/>
            <person name="Dunand C."/>
            <person name="Henrissat B."/>
            <person name="Grigoriev I.V."/>
            <person name="Hibbett D."/>
            <person name="Nagy L.G."/>
            <person name="Martin F.M."/>
        </authorList>
    </citation>
    <scope>NUCLEOTIDE SEQUENCE</scope>
    <source>
        <strain evidence="2">UH-Tt-Lm1</strain>
    </source>
</reference>
<dbReference type="InterPro" id="IPR008271">
    <property type="entry name" value="Ser/Thr_kinase_AS"/>
</dbReference>
<dbReference type="GO" id="GO:0005524">
    <property type="term" value="F:ATP binding"/>
    <property type="evidence" value="ECO:0007669"/>
    <property type="project" value="InterPro"/>
</dbReference>
<dbReference type="PROSITE" id="PS00108">
    <property type="entry name" value="PROTEIN_KINASE_ST"/>
    <property type="match status" value="1"/>
</dbReference>
<evidence type="ECO:0000313" key="2">
    <source>
        <dbReference type="EMBL" id="KAF9777898.1"/>
    </source>
</evidence>
<dbReference type="Pfam" id="PF00069">
    <property type="entry name" value="Pkinase"/>
    <property type="match status" value="1"/>
</dbReference>
<dbReference type="InterPro" id="IPR000719">
    <property type="entry name" value="Prot_kinase_dom"/>
</dbReference>
<gene>
    <name evidence="2" type="ORF">BJ322DRAFT_1015285</name>
</gene>
<dbReference type="AlphaFoldDB" id="A0A9P6H2M0"/>
<dbReference type="SMART" id="SM00220">
    <property type="entry name" value="S_TKc"/>
    <property type="match status" value="1"/>
</dbReference>
<keyword evidence="2" id="KW-0418">Kinase</keyword>
<dbReference type="InterPro" id="IPR050167">
    <property type="entry name" value="Ser_Thr_protein_kinase"/>
</dbReference>
<proteinExistence type="predicted"/>
<dbReference type="PANTHER" id="PTHR23257:SF963">
    <property type="entry name" value="AT08303P"/>
    <property type="match status" value="1"/>
</dbReference>
<dbReference type="PANTHER" id="PTHR23257">
    <property type="entry name" value="SERINE-THREONINE PROTEIN KINASE"/>
    <property type="match status" value="1"/>
</dbReference>
<dbReference type="SUPFAM" id="SSF56112">
    <property type="entry name" value="Protein kinase-like (PK-like)"/>
    <property type="match status" value="1"/>
</dbReference>
<reference evidence="2" key="2">
    <citation type="submission" date="2020-11" db="EMBL/GenBank/DDBJ databases">
        <authorList>
            <consortium name="DOE Joint Genome Institute"/>
            <person name="Kuo A."/>
            <person name="Miyauchi S."/>
            <person name="Kiss E."/>
            <person name="Drula E."/>
            <person name="Kohler A."/>
            <person name="Sanchez-Garcia M."/>
            <person name="Andreopoulos B."/>
            <person name="Barry K.W."/>
            <person name="Bonito G."/>
            <person name="Buee M."/>
            <person name="Carver A."/>
            <person name="Chen C."/>
            <person name="Cichocki N."/>
            <person name="Clum A."/>
            <person name="Culley D."/>
            <person name="Crous P.W."/>
            <person name="Fauchery L."/>
            <person name="Girlanda M."/>
            <person name="Hayes R."/>
            <person name="Keri Z."/>
            <person name="Labutti K."/>
            <person name="Lipzen A."/>
            <person name="Lombard V."/>
            <person name="Magnuson J."/>
            <person name="Maillard F."/>
            <person name="Morin E."/>
            <person name="Murat C."/>
            <person name="Nolan M."/>
            <person name="Ohm R."/>
            <person name="Pangilinan J."/>
            <person name="Pereira M."/>
            <person name="Perotto S."/>
            <person name="Peter M."/>
            <person name="Riley R."/>
            <person name="Sitrit Y."/>
            <person name="Stielow B."/>
            <person name="Szollosi G."/>
            <person name="Zifcakova L."/>
            <person name="Stursova M."/>
            <person name="Spatafora J.W."/>
            <person name="Tedersoo L."/>
            <person name="Vaario L.-M."/>
            <person name="Yamada A."/>
            <person name="Yan M."/>
            <person name="Wang P."/>
            <person name="Xu J."/>
            <person name="Bruns T."/>
            <person name="Baldrian P."/>
            <person name="Vilgalys R."/>
            <person name="Henrissat B."/>
            <person name="Grigoriev I.V."/>
            <person name="Hibbett D."/>
            <person name="Nagy L.G."/>
            <person name="Martin F.M."/>
        </authorList>
    </citation>
    <scope>NUCLEOTIDE SEQUENCE</scope>
    <source>
        <strain evidence="2">UH-Tt-Lm1</strain>
    </source>
</reference>
<dbReference type="InterPro" id="IPR011009">
    <property type="entry name" value="Kinase-like_dom_sf"/>
</dbReference>
<keyword evidence="2" id="KW-0808">Transferase</keyword>
<name>A0A9P6H2M0_9AGAM</name>
<dbReference type="EMBL" id="WIUZ02000026">
    <property type="protein sequence ID" value="KAF9777898.1"/>
    <property type="molecule type" value="Genomic_DNA"/>
</dbReference>
<organism evidence="2 3">
    <name type="scientific">Thelephora terrestris</name>
    <dbReference type="NCBI Taxonomy" id="56493"/>
    <lineage>
        <taxon>Eukaryota</taxon>
        <taxon>Fungi</taxon>
        <taxon>Dikarya</taxon>
        <taxon>Basidiomycota</taxon>
        <taxon>Agaricomycotina</taxon>
        <taxon>Agaricomycetes</taxon>
        <taxon>Thelephorales</taxon>
        <taxon>Thelephoraceae</taxon>
        <taxon>Thelephora</taxon>
    </lineage>
</organism>
<keyword evidence="3" id="KW-1185">Reference proteome</keyword>
<dbReference type="Proteomes" id="UP000736335">
    <property type="component" value="Unassembled WGS sequence"/>
</dbReference>
<evidence type="ECO:0000313" key="3">
    <source>
        <dbReference type="Proteomes" id="UP000736335"/>
    </source>
</evidence>
<dbReference type="OrthoDB" id="4062651at2759"/>
<dbReference type="GO" id="GO:0004672">
    <property type="term" value="F:protein kinase activity"/>
    <property type="evidence" value="ECO:0007669"/>
    <property type="project" value="InterPro"/>
</dbReference>
<feature type="domain" description="Protein kinase" evidence="1">
    <location>
        <begin position="1"/>
        <end position="177"/>
    </location>
</feature>
<accession>A0A9P6H2M0</accession>
<protein>
    <submittedName>
        <fullName evidence="2">Kinase-like domain-containing protein</fullName>
    </submittedName>
</protein>
<feature type="non-terminal residue" evidence="2">
    <location>
        <position position="177"/>
    </location>
</feature>